<evidence type="ECO:0000259" key="4">
    <source>
        <dbReference type="PROSITE" id="PS50887"/>
    </source>
</evidence>
<gene>
    <name evidence="5" type="ORF">ACI2JU_05445</name>
</gene>
<keyword evidence="6" id="KW-1185">Reference proteome</keyword>
<dbReference type="SUPFAM" id="SSF55073">
    <property type="entry name" value="Nucleotide cyclase"/>
    <property type="match status" value="1"/>
</dbReference>
<proteinExistence type="predicted"/>
<dbReference type="EMBL" id="JBJDOT010000005">
    <property type="protein sequence ID" value="MFK3863319.1"/>
    <property type="molecule type" value="Genomic_DNA"/>
</dbReference>
<dbReference type="PANTHER" id="PTHR45138">
    <property type="entry name" value="REGULATORY COMPONENTS OF SENSORY TRANSDUCTION SYSTEM"/>
    <property type="match status" value="1"/>
</dbReference>
<dbReference type="EC" id="2.7.7.65" evidence="1"/>
<dbReference type="RefSeq" id="WP_404674910.1">
    <property type="nucleotide sequence ID" value="NZ_JBJDOT010000005.1"/>
</dbReference>
<dbReference type="PANTHER" id="PTHR45138:SF9">
    <property type="entry name" value="DIGUANYLATE CYCLASE DGCM-RELATED"/>
    <property type="match status" value="1"/>
</dbReference>
<sequence length="345" mass="39372">MDIAALDSAQVLRENLLKWICFCFGILASVFTYFNLFINDFYSLGILEGVFAIYCFYTFNYARTRKFQTWQPLLLCLCIMLLVTLGTYLAAMRSGLFIWTFILPVLFYLLLGCKRGYYLSLLLVCIQTAVFTSKTSLAPFLDLNLYLNMSFSYLSIWVIAHTFEASRAQFAERLENLALLDPLTNTGNRLAMNHYFEVELVDKINLFIMVLDLDYFKKVNDEFGHDVGDQVLVEIATILRETLNKGRVFRTGGEEFALFIPDSNQQESYQIAENIRVGLQSTAINVGEREISLTASIGLAAYRDGDSLKQAIKAADEQLYYAKKHGRNNVYSDSQQYSAKLEQVS</sequence>
<dbReference type="NCBIfam" id="TIGR00254">
    <property type="entry name" value="GGDEF"/>
    <property type="match status" value="1"/>
</dbReference>
<evidence type="ECO:0000256" key="3">
    <source>
        <dbReference type="SAM" id="Phobius"/>
    </source>
</evidence>
<dbReference type="Gene3D" id="3.30.70.270">
    <property type="match status" value="1"/>
</dbReference>
<keyword evidence="3" id="KW-1133">Transmembrane helix</keyword>
<accession>A0ABW8KUU7</accession>
<name>A0ABW8KUU7_9GAMM</name>
<feature type="transmembrane region" description="Helical" evidence="3">
    <location>
        <begin position="16"/>
        <end position="35"/>
    </location>
</feature>
<dbReference type="InterPro" id="IPR050469">
    <property type="entry name" value="Diguanylate_Cyclase"/>
</dbReference>
<keyword evidence="3" id="KW-0812">Transmembrane</keyword>
<comment type="catalytic activity">
    <reaction evidence="2">
        <text>2 GTP = 3',3'-c-di-GMP + 2 diphosphate</text>
        <dbReference type="Rhea" id="RHEA:24898"/>
        <dbReference type="ChEBI" id="CHEBI:33019"/>
        <dbReference type="ChEBI" id="CHEBI:37565"/>
        <dbReference type="ChEBI" id="CHEBI:58805"/>
        <dbReference type="EC" id="2.7.7.65"/>
    </reaction>
</comment>
<dbReference type="SMART" id="SM00267">
    <property type="entry name" value="GGDEF"/>
    <property type="match status" value="1"/>
</dbReference>
<dbReference type="CDD" id="cd01949">
    <property type="entry name" value="GGDEF"/>
    <property type="match status" value="1"/>
</dbReference>
<dbReference type="InterPro" id="IPR000160">
    <property type="entry name" value="GGDEF_dom"/>
</dbReference>
<organism evidence="5 6">
    <name type="scientific">Pseudoalteromonas rhizosphaerae</name>
    <dbReference type="NCBI Taxonomy" id="2518973"/>
    <lineage>
        <taxon>Bacteria</taxon>
        <taxon>Pseudomonadati</taxon>
        <taxon>Pseudomonadota</taxon>
        <taxon>Gammaproteobacteria</taxon>
        <taxon>Alteromonadales</taxon>
        <taxon>Pseudoalteromonadaceae</taxon>
        <taxon>Pseudoalteromonas</taxon>
    </lineage>
</organism>
<evidence type="ECO:0000256" key="2">
    <source>
        <dbReference type="ARBA" id="ARBA00034247"/>
    </source>
</evidence>
<feature type="domain" description="GGDEF" evidence="4">
    <location>
        <begin position="204"/>
        <end position="335"/>
    </location>
</feature>
<feature type="transmembrane region" description="Helical" evidence="3">
    <location>
        <begin position="116"/>
        <end position="133"/>
    </location>
</feature>
<dbReference type="PROSITE" id="PS50887">
    <property type="entry name" value="GGDEF"/>
    <property type="match status" value="1"/>
</dbReference>
<dbReference type="InterPro" id="IPR029787">
    <property type="entry name" value="Nucleotide_cyclase"/>
</dbReference>
<keyword evidence="3" id="KW-0472">Membrane</keyword>
<dbReference type="InterPro" id="IPR048435">
    <property type="entry name" value="MASE6"/>
</dbReference>
<evidence type="ECO:0000313" key="5">
    <source>
        <dbReference type="EMBL" id="MFK3863319.1"/>
    </source>
</evidence>
<feature type="transmembrane region" description="Helical" evidence="3">
    <location>
        <begin position="41"/>
        <end position="60"/>
    </location>
</feature>
<dbReference type="Pfam" id="PF00990">
    <property type="entry name" value="GGDEF"/>
    <property type="match status" value="1"/>
</dbReference>
<dbReference type="Pfam" id="PF20966">
    <property type="entry name" value="MASE6"/>
    <property type="match status" value="1"/>
</dbReference>
<feature type="transmembrane region" description="Helical" evidence="3">
    <location>
        <begin position="72"/>
        <end position="90"/>
    </location>
</feature>
<dbReference type="Proteomes" id="UP001620262">
    <property type="component" value="Unassembled WGS sequence"/>
</dbReference>
<protein>
    <recommendedName>
        <fullName evidence="1">diguanylate cyclase</fullName>
        <ecNumber evidence="1">2.7.7.65</ecNumber>
    </recommendedName>
</protein>
<comment type="caution">
    <text evidence="5">The sequence shown here is derived from an EMBL/GenBank/DDBJ whole genome shotgun (WGS) entry which is preliminary data.</text>
</comment>
<dbReference type="InterPro" id="IPR043128">
    <property type="entry name" value="Rev_trsase/Diguanyl_cyclase"/>
</dbReference>
<evidence type="ECO:0000313" key="6">
    <source>
        <dbReference type="Proteomes" id="UP001620262"/>
    </source>
</evidence>
<feature type="transmembrane region" description="Helical" evidence="3">
    <location>
        <begin position="96"/>
        <end position="111"/>
    </location>
</feature>
<evidence type="ECO:0000256" key="1">
    <source>
        <dbReference type="ARBA" id="ARBA00012528"/>
    </source>
</evidence>
<reference evidence="5 6" key="1">
    <citation type="submission" date="2024-11" db="EMBL/GenBank/DDBJ databases">
        <title>The Natural Products Discovery Center: Release of the First 8490 Sequenced Strains for Exploring Actinobacteria Biosynthetic Diversity.</title>
        <authorList>
            <person name="Kalkreuter E."/>
            <person name="Kautsar S.A."/>
            <person name="Yang D."/>
            <person name="Bader C.D."/>
            <person name="Teijaro C.N."/>
            <person name="Fluegel L."/>
            <person name="Davis C.M."/>
            <person name="Simpson J.R."/>
            <person name="Lauterbach L."/>
            <person name="Steele A.D."/>
            <person name="Gui C."/>
            <person name="Meng S."/>
            <person name="Li G."/>
            <person name="Viehrig K."/>
            <person name="Ye F."/>
            <person name="Su P."/>
            <person name="Kiefer A.F."/>
            <person name="Nichols A."/>
            <person name="Cepeda A.J."/>
            <person name="Yan W."/>
            <person name="Fan B."/>
            <person name="Jiang Y."/>
            <person name="Adhikari A."/>
            <person name="Zheng C.-J."/>
            <person name="Schuster L."/>
            <person name="Cowan T.M."/>
            <person name="Smanski M.J."/>
            <person name="Chevrette M.G."/>
            <person name="De Carvalho L.P.S."/>
            <person name="Shen B."/>
        </authorList>
    </citation>
    <scope>NUCLEOTIDE SEQUENCE [LARGE SCALE GENOMIC DNA]</scope>
    <source>
        <strain evidence="5 6">NPDC078403</strain>
    </source>
</reference>